<evidence type="ECO:0000256" key="5">
    <source>
        <dbReference type="ARBA" id="ARBA00022679"/>
    </source>
</evidence>
<gene>
    <name evidence="15" type="ORF">LODBEIA_P04130</name>
</gene>
<evidence type="ECO:0000256" key="7">
    <source>
        <dbReference type="ARBA" id="ARBA00022723"/>
    </source>
</evidence>
<evidence type="ECO:0000256" key="11">
    <source>
        <dbReference type="ARBA" id="ARBA00023242"/>
    </source>
</evidence>
<evidence type="ECO:0000256" key="13">
    <source>
        <dbReference type="RuleBase" id="RU365061"/>
    </source>
</evidence>
<name>A0ABP0ZDC9_9ASCO</name>
<keyword evidence="11 13" id="KW-0539">Nucleus</keyword>
<dbReference type="Gene3D" id="1.10.132.70">
    <property type="match status" value="1"/>
</dbReference>
<dbReference type="SMART" id="SM00975">
    <property type="entry name" value="Telomerase_RBD"/>
    <property type="match status" value="1"/>
</dbReference>
<comment type="subcellular location">
    <subcellularLocation>
        <location evidence="13">Nucleus</location>
    </subcellularLocation>
    <subcellularLocation>
        <location evidence="13">Chromosome</location>
        <location evidence="13">Telomere</location>
    </subcellularLocation>
</comment>
<keyword evidence="10 13" id="KW-0695">RNA-directed DNA polymerase</keyword>
<evidence type="ECO:0000256" key="10">
    <source>
        <dbReference type="ARBA" id="ARBA00022918"/>
    </source>
</evidence>
<dbReference type="EC" id="2.7.7.49" evidence="2 13"/>
<dbReference type="Gene3D" id="3.30.70.2630">
    <property type="match status" value="1"/>
</dbReference>
<evidence type="ECO:0000259" key="14">
    <source>
        <dbReference type="PROSITE" id="PS50878"/>
    </source>
</evidence>
<dbReference type="CDD" id="cd01648">
    <property type="entry name" value="TERT"/>
    <property type="match status" value="1"/>
</dbReference>
<accession>A0ABP0ZDC9</accession>
<protein>
    <recommendedName>
        <fullName evidence="3 13">Telomerase reverse transcriptase</fullName>
        <ecNumber evidence="2 13">2.7.7.49</ecNumber>
    </recommendedName>
    <alternativeName>
        <fullName evidence="13">Telomerase catalytic subunit</fullName>
    </alternativeName>
</protein>
<evidence type="ECO:0000256" key="12">
    <source>
        <dbReference type="ARBA" id="ARBA00048173"/>
    </source>
</evidence>
<keyword evidence="7 13" id="KW-0479">Metal-binding</keyword>
<keyword evidence="8 13" id="KW-0460">Magnesium</keyword>
<sequence>MQKYCSLSDFVEKFASIEHELPSFKKFLKTVRIYRVSKQERHHVPPQLRHKRHYKRYLRLITITLLRQKSKNVLLSGMPEVVKQAYTKKITSALNHKSSFFNMGELHSYNWQRVFQLLGSLRLSELIINWKGFVVKQNVNGGKGNEEGFVQIFGNGLQYTQRVVSRETKCIEKHDVLSKGHRNPRFWHYTLVKSTGDELVKEIFGQEAKARRFRQVKKVLETILENDKKCRYDILYQRMLLASKTVDVDNITSNASSQEEVIRFIFVILGKLLSLEAWGGPANKKVFRDKTIQYLKLESQSRVHIHDICQGLKLSGFEWFGKASISSKQDFEVRTTMMQQYTQWIFESLVKKIIKEFWHVSVSTDGKMLYFPKYVWHKISYLWLERYAQENFIQTGLTGREKYNYGKIKLIPKRATFRVVCVPAKREIAHVARKLDPQTMTKQEIAFNIFRANELRPVRLTLLKKLNERKRENVCYQTTATSNQQVAERIMDFRAELLTKFGGTSIPKLYMVKWDMRECYDQINQKQLMSKVVDLFKSDPLGTKYYCRTYSKVDQFLRIKQVKHKVESNFAEFDLMTSDADDRGNNGKSTRPTMTKMTKMTIDKGKTVTLTRKDILDMCIQQIFGAKAIFRNPITQELSYYRRKKGVFQGFSLSSIFCDIIYSALVADKFKFLWDSGSPFSLTRMVDDFIFISPDRDLYDKVYAIVQDSNNALAKYGAFVNSAKTIVVNDDTTDERINFVGLDIEVATLKFKKDYYQSDMSDAGGIITSQYRTFQSVLAYLKKSYSLRLHHYLLVCENDQLGSVKENVTNLMEFIVGIFKRAYRRIASLDTFKPARFIHFLSYLIADTLTKFVKYNSSFESVDDLFESIQHCLIYVLKNEKQYQPVVNWIYDLKIEWFLGAD</sequence>
<dbReference type="PRINTS" id="PR01365">
    <property type="entry name" value="TELOMERASERT"/>
</dbReference>
<dbReference type="Pfam" id="PF12009">
    <property type="entry name" value="Telomerase_RBD"/>
    <property type="match status" value="1"/>
</dbReference>
<evidence type="ECO:0000256" key="3">
    <source>
        <dbReference type="ARBA" id="ARBA00016182"/>
    </source>
</evidence>
<evidence type="ECO:0000256" key="9">
    <source>
        <dbReference type="ARBA" id="ARBA00022895"/>
    </source>
</evidence>
<comment type="similarity">
    <text evidence="1 13">Belongs to the reverse transcriptase family. Telomerase subfamily.</text>
</comment>
<proteinExistence type="inferred from homology"/>
<keyword evidence="4 13" id="KW-0158">Chromosome</keyword>
<dbReference type="PROSITE" id="PS50878">
    <property type="entry name" value="RT_POL"/>
    <property type="match status" value="1"/>
</dbReference>
<dbReference type="InterPro" id="IPR003545">
    <property type="entry name" value="Telomerase_RT"/>
</dbReference>
<keyword evidence="6 13" id="KW-0548">Nucleotidyltransferase</keyword>
<dbReference type="RefSeq" id="XP_066827351.1">
    <property type="nucleotide sequence ID" value="XM_066974317.1"/>
</dbReference>
<evidence type="ECO:0000313" key="16">
    <source>
        <dbReference type="Proteomes" id="UP001497383"/>
    </source>
</evidence>
<evidence type="ECO:0000256" key="4">
    <source>
        <dbReference type="ARBA" id="ARBA00022454"/>
    </source>
</evidence>
<evidence type="ECO:0000256" key="2">
    <source>
        <dbReference type="ARBA" id="ARBA00012493"/>
    </source>
</evidence>
<feature type="domain" description="Reverse transcriptase" evidence="14">
    <location>
        <begin position="392"/>
        <end position="744"/>
    </location>
</feature>
<evidence type="ECO:0000256" key="8">
    <source>
        <dbReference type="ARBA" id="ARBA00022842"/>
    </source>
</evidence>
<keyword evidence="5 13" id="KW-0808">Transferase</keyword>
<dbReference type="EMBL" id="OZ022405">
    <property type="protein sequence ID" value="CAK9435686.1"/>
    <property type="molecule type" value="Genomic_DNA"/>
</dbReference>
<evidence type="ECO:0000256" key="6">
    <source>
        <dbReference type="ARBA" id="ARBA00022695"/>
    </source>
</evidence>
<comment type="function">
    <text evidence="13">Telomerase is a ribonucleoprotein enzyme essential for the replication of chromosome termini in most eukaryotes. It elongates telomeres. It is a reverse transcriptase that adds simple sequence repeats to chromosome ends by copying a template sequence within the RNA component of the enzyme.</text>
</comment>
<dbReference type="PANTHER" id="PTHR12066">
    <property type="entry name" value="TELOMERASE REVERSE TRANSCRIPTASE"/>
    <property type="match status" value="1"/>
</dbReference>
<organism evidence="15 16">
    <name type="scientific">Lodderomyces beijingensis</name>
    <dbReference type="NCBI Taxonomy" id="1775926"/>
    <lineage>
        <taxon>Eukaryota</taxon>
        <taxon>Fungi</taxon>
        <taxon>Dikarya</taxon>
        <taxon>Ascomycota</taxon>
        <taxon>Saccharomycotina</taxon>
        <taxon>Pichiomycetes</taxon>
        <taxon>Debaryomycetaceae</taxon>
        <taxon>Candida/Lodderomyces clade</taxon>
        <taxon>Lodderomyces</taxon>
    </lineage>
</organism>
<reference evidence="15 16" key="1">
    <citation type="submission" date="2024-03" db="EMBL/GenBank/DDBJ databases">
        <authorList>
            <person name="Brejova B."/>
        </authorList>
    </citation>
    <scope>NUCLEOTIDE SEQUENCE [LARGE SCALE GENOMIC DNA]</scope>
    <source>
        <strain evidence="15 16">CBS 14171</strain>
    </source>
</reference>
<dbReference type="InterPro" id="IPR021891">
    <property type="entry name" value="Telomerase_RBD"/>
</dbReference>
<dbReference type="InterPro" id="IPR000477">
    <property type="entry name" value="RT_dom"/>
</dbReference>
<evidence type="ECO:0000256" key="1">
    <source>
        <dbReference type="ARBA" id="ARBA00008001"/>
    </source>
</evidence>
<keyword evidence="16" id="KW-1185">Reference proteome</keyword>
<comment type="catalytic activity">
    <reaction evidence="12 13">
        <text>DNA(n) + a 2'-deoxyribonucleoside 5'-triphosphate = DNA(n+1) + diphosphate</text>
        <dbReference type="Rhea" id="RHEA:22508"/>
        <dbReference type="Rhea" id="RHEA-COMP:17339"/>
        <dbReference type="Rhea" id="RHEA-COMP:17340"/>
        <dbReference type="ChEBI" id="CHEBI:33019"/>
        <dbReference type="ChEBI" id="CHEBI:61560"/>
        <dbReference type="ChEBI" id="CHEBI:173112"/>
        <dbReference type="EC" id="2.7.7.49"/>
    </reaction>
</comment>
<dbReference type="Proteomes" id="UP001497383">
    <property type="component" value="Chromosome 1"/>
</dbReference>
<dbReference type="PANTHER" id="PTHR12066:SF0">
    <property type="entry name" value="TELOMERASE REVERSE TRANSCRIPTASE"/>
    <property type="match status" value="1"/>
</dbReference>
<dbReference type="GeneID" id="92205609"/>
<evidence type="ECO:0000313" key="15">
    <source>
        <dbReference type="EMBL" id="CAK9435686.1"/>
    </source>
</evidence>
<keyword evidence="9 13" id="KW-0779">Telomere</keyword>